<dbReference type="GO" id="GO:0005829">
    <property type="term" value="C:cytosol"/>
    <property type="evidence" value="ECO:0007669"/>
    <property type="project" value="TreeGrafter"/>
</dbReference>
<evidence type="ECO:0000256" key="9">
    <source>
        <dbReference type="ARBA" id="ARBA00023160"/>
    </source>
</evidence>
<dbReference type="CDD" id="cd00834">
    <property type="entry name" value="KAS_I_II"/>
    <property type="match status" value="1"/>
</dbReference>
<keyword evidence="8" id="KW-0443">Lipid metabolism</keyword>
<dbReference type="EMBL" id="CP074694">
    <property type="protein sequence ID" value="QVL30417.1"/>
    <property type="molecule type" value="Genomic_DNA"/>
</dbReference>
<dbReference type="AlphaFoldDB" id="A0A8E6B244"/>
<evidence type="ECO:0000313" key="15">
    <source>
        <dbReference type="EMBL" id="QVL30417.1"/>
    </source>
</evidence>
<dbReference type="InterPro" id="IPR014030">
    <property type="entry name" value="Ketoacyl_synth_N"/>
</dbReference>
<evidence type="ECO:0000256" key="10">
    <source>
        <dbReference type="ARBA" id="ARBA00023315"/>
    </source>
</evidence>
<keyword evidence="10 11" id="KW-0012">Acyltransferase</keyword>
<keyword evidence="5 11" id="KW-0444">Lipid biosynthesis</keyword>
<keyword evidence="6 11" id="KW-0808">Transferase</keyword>
<reference evidence="15" key="1">
    <citation type="submission" date="2021-05" db="EMBL/GenBank/DDBJ databases">
        <title>Complete genome sequence of the cellulolytic planctomycete Telmatocola sphagniphila SP2T and characterization of the first cellulase from planctomycetes.</title>
        <authorList>
            <person name="Rakitin A.L."/>
            <person name="Beletsky A.V."/>
            <person name="Naumoff D.G."/>
            <person name="Kulichevskaya I.S."/>
            <person name="Mardanov A.V."/>
            <person name="Ravin N.V."/>
            <person name="Dedysh S.N."/>
        </authorList>
    </citation>
    <scope>NUCLEOTIDE SEQUENCE</scope>
    <source>
        <strain evidence="15">SP2T</strain>
    </source>
</reference>
<evidence type="ECO:0000256" key="11">
    <source>
        <dbReference type="PIRNR" id="PIRNR000447"/>
    </source>
</evidence>
<accession>A0A8E6B244</accession>
<dbReference type="PIRSF" id="PIRSF000447">
    <property type="entry name" value="KAS_II"/>
    <property type="match status" value="1"/>
</dbReference>
<evidence type="ECO:0000256" key="5">
    <source>
        <dbReference type="ARBA" id="ARBA00022516"/>
    </source>
</evidence>
<keyword evidence="16" id="KW-1185">Reference proteome</keyword>
<dbReference type="InterPro" id="IPR016039">
    <property type="entry name" value="Thiolase-like"/>
</dbReference>
<keyword evidence="9 11" id="KW-0275">Fatty acid biosynthesis</keyword>
<dbReference type="InterPro" id="IPR000794">
    <property type="entry name" value="Beta-ketoacyl_synthase"/>
</dbReference>
<name>A0A8E6B244_9BACT</name>
<dbReference type="KEGG" id="tsph:KIH39_16340"/>
<comment type="catalytic activity">
    <reaction evidence="11">
        <text>(9Z)-hexadecenoyl-[ACP] + malonyl-[ACP] + H(+) = 3-oxo-(11Z)-octadecenoyl-[ACP] + holo-[ACP] + CO2</text>
        <dbReference type="Rhea" id="RHEA:55040"/>
        <dbReference type="Rhea" id="RHEA-COMP:9623"/>
        <dbReference type="Rhea" id="RHEA-COMP:9685"/>
        <dbReference type="Rhea" id="RHEA-COMP:10800"/>
        <dbReference type="Rhea" id="RHEA-COMP:14074"/>
        <dbReference type="ChEBI" id="CHEBI:15378"/>
        <dbReference type="ChEBI" id="CHEBI:16526"/>
        <dbReference type="ChEBI" id="CHEBI:64479"/>
        <dbReference type="ChEBI" id="CHEBI:78449"/>
        <dbReference type="ChEBI" id="CHEBI:83989"/>
        <dbReference type="ChEBI" id="CHEBI:138538"/>
        <dbReference type="EC" id="2.3.1.179"/>
    </reaction>
</comment>
<dbReference type="RefSeq" id="WP_213494288.1">
    <property type="nucleotide sequence ID" value="NZ_CP074694.1"/>
</dbReference>
<dbReference type="SMART" id="SM00825">
    <property type="entry name" value="PKS_KS"/>
    <property type="match status" value="1"/>
</dbReference>
<evidence type="ECO:0000256" key="3">
    <source>
        <dbReference type="ARBA" id="ARBA00012356"/>
    </source>
</evidence>
<evidence type="ECO:0000256" key="12">
    <source>
        <dbReference type="PIRSR" id="PIRSR000447-1"/>
    </source>
</evidence>
<evidence type="ECO:0000256" key="4">
    <source>
        <dbReference type="ARBA" id="ARBA00014657"/>
    </source>
</evidence>
<comment type="similarity">
    <text evidence="2 11 13">Belongs to the thiolase-like superfamily. Beta-ketoacyl-ACP synthases family.</text>
</comment>
<comment type="pathway">
    <text evidence="1 11">Lipid metabolism; fatty acid biosynthesis.</text>
</comment>
<dbReference type="NCBIfam" id="NF005589">
    <property type="entry name" value="PRK07314.1"/>
    <property type="match status" value="1"/>
</dbReference>
<organism evidence="15 16">
    <name type="scientific">Telmatocola sphagniphila</name>
    <dbReference type="NCBI Taxonomy" id="1123043"/>
    <lineage>
        <taxon>Bacteria</taxon>
        <taxon>Pseudomonadati</taxon>
        <taxon>Planctomycetota</taxon>
        <taxon>Planctomycetia</taxon>
        <taxon>Gemmatales</taxon>
        <taxon>Gemmataceae</taxon>
    </lineage>
</organism>
<dbReference type="InterPro" id="IPR020841">
    <property type="entry name" value="PKS_Beta-ketoAc_synthase_dom"/>
</dbReference>
<evidence type="ECO:0000256" key="2">
    <source>
        <dbReference type="ARBA" id="ARBA00008467"/>
    </source>
</evidence>
<proteinExistence type="inferred from homology"/>
<dbReference type="Pfam" id="PF02801">
    <property type="entry name" value="Ketoacyl-synt_C"/>
    <property type="match status" value="1"/>
</dbReference>
<gene>
    <name evidence="15" type="ORF">KIH39_16340</name>
</gene>
<dbReference type="Proteomes" id="UP000676194">
    <property type="component" value="Chromosome"/>
</dbReference>
<feature type="active site" description="For beta-ketoacyl synthase activity" evidence="12">
    <location>
        <position position="179"/>
    </location>
</feature>
<dbReference type="GO" id="GO:0004315">
    <property type="term" value="F:3-oxoacyl-[acyl-carrier-protein] synthase activity"/>
    <property type="evidence" value="ECO:0007669"/>
    <property type="project" value="UniProtKB-EC"/>
</dbReference>
<comment type="catalytic activity">
    <reaction evidence="11">
        <text>a fatty acyl-[ACP] + malonyl-[ACP] + H(+) = a 3-oxoacyl-[ACP] + holo-[ACP] + CO2</text>
        <dbReference type="Rhea" id="RHEA:22836"/>
        <dbReference type="Rhea" id="RHEA-COMP:9623"/>
        <dbReference type="Rhea" id="RHEA-COMP:9685"/>
        <dbReference type="Rhea" id="RHEA-COMP:9916"/>
        <dbReference type="Rhea" id="RHEA-COMP:14125"/>
        <dbReference type="ChEBI" id="CHEBI:15378"/>
        <dbReference type="ChEBI" id="CHEBI:16526"/>
        <dbReference type="ChEBI" id="CHEBI:64479"/>
        <dbReference type="ChEBI" id="CHEBI:78449"/>
        <dbReference type="ChEBI" id="CHEBI:78776"/>
        <dbReference type="ChEBI" id="CHEBI:138651"/>
    </reaction>
</comment>
<evidence type="ECO:0000256" key="6">
    <source>
        <dbReference type="ARBA" id="ARBA00022679"/>
    </source>
</evidence>
<feature type="domain" description="Ketosynthase family 3 (KS3)" evidence="14">
    <location>
        <begin position="1"/>
        <end position="428"/>
    </location>
</feature>
<dbReference type="UniPathway" id="UPA00094"/>
<sequence>MRRVVVTGLGVVAPNGIGREEFWSSCVAGRSGISTISAFDSKTFPINVAGEVKQFDATPFVPESSRKSLKIMGRAAKFGLGAAGLALQDSGIDMRTEDPGMVGVVMGTGLVPIDMSEIMPLLRKVMNEEGHFDLTKLDAGGGSPIFPLWLLKYLPNMVAAHISMAFNAQGPNSTITTACVAGTQAVGEGFRMISRGEADVCLAGGADSRLDPLLLMAYTALGTLSRRTDLPPEQISRPFDRLRDGFVLGEGSGVLVLEDFDRARKRGAKIYAEILGFGSSFDAYSITKPDPEGKGGARAIRNALNEAKVSTEDVRYINAHGTSTRLNDCMETNAVKHAFGEHKARMVPISSIKSMIGHSIGASGAIEAVALALTLSESVTPPTINLTHPDPVCDLDYIPNVARDWAPAVAISTSFGFGGQNGALVMRAM</sequence>
<dbReference type="PANTHER" id="PTHR11712:SF336">
    <property type="entry name" value="3-OXOACYL-[ACYL-CARRIER-PROTEIN] SYNTHASE, MITOCHONDRIAL"/>
    <property type="match status" value="1"/>
</dbReference>
<dbReference type="SUPFAM" id="SSF53901">
    <property type="entry name" value="Thiolase-like"/>
    <property type="match status" value="2"/>
</dbReference>
<dbReference type="EC" id="2.3.1.179" evidence="3 11"/>
<evidence type="ECO:0000256" key="1">
    <source>
        <dbReference type="ARBA" id="ARBA00005194"/>
    </source>
</evidence>
<evidence type="ECO:0000313" key="16">
    <source>
        <dbReference type="Proteomes" id="UP000676194"/>
    </source>
</evidence>
<dbReference type="GO" id="GO:0006633">
    <property type="term" value="P:fatty acid biosynthetic process"/>
    <property type="evidence" value="ECO:0007669"/>
    <property type="project" value="UniProtKB-UniPathway"/>
</dbReference>
<dbReference type="InterPro" id="IPR014031">
    <property type="entry name" value="Ketoacyl_synth_C"/>
</dbReference>
<protein>
    <recommendedName>
        <fullName evidence="4 11">3-oxoacyl-[acyl-carrier-protein] synthase 2</fullName>
        <ecNumber evidence="3 11">2.3.1.179</ecNumber>
    </recommendedName>
</protein>
<dbReference type="Pfam" id="PF00109">
    <property type="entry name" value="ketoacyl-synt"/>
    <property type="match status" value="1"/>
</dbReference>
<evidence type="ECO:0000259" key="14">
    <source>
        <dbReference type="PROSITE" id="PS52004"/>
    </source>
</evidence>
<evidence type="ECO:0000256" key="8">
    <source>
        <dbReference type="ARBA" id="ARBA00023098"/>
    </source>
</evidence>
<dbReference type="InterPro" id="IPR017568">
    <property type="entry name" value="3-oxoacyl-ACP_synth-2"/>
</dbReference>
<comment type="function">
    <text evidence="11">Involved in the type II fatty acid elongation cycle. Catalyzes the elongation of a wide range of acyl-ACP by the addition of two carbons from malonyl-ACP to an acyl acceptor. Can efficiently catalyze the conversion of palmitoleoyl-ACP (cis-hexadec-9-enoyl-ACP) to cis-vaccenoyl-ACP (cis-octadec-11-enoyl-ACP), an essential step in the thermal regulation of fatty acid composition.</text>
</comment>
<dbReference type="Gene3D" id="3.40.47.10">
    <property type="match status" value="1"/>
</dbReference>
<dbReference type="PANTHER" id="PTHR11712">
    <property type="entry name" value="POLYKETIDE SYNTHASE-RELATED"/>
    <property type="match status" value="1"/>
</dbReference>
<keyword evidence="7" id="KW-0276">Fatty acid metabolism</keyword>
<evidence type="ECO:0000256" key="7">
    <source>
        <dbReference type="ARBA" id="ARBA00022832"/>
    </source>
</evidence>
<dbReference type="PROSITE" id="PS52004">
    <property type="entry name" value="KS3_2"/>
    <property type="match status" value="1"/>
</dbReference>
<evidence type="ECO:0000256" key="13">
    <source>
        <dbReference type="RuleBase" id="RU003694"/>
    </source>
</evidence>